<protein>
    <submittedName>
        <fullName evidence="1">Uncharacterized protein</fullName>
    </submittedName>
</protein>
<sequence length="26" mass="3090">MRSSIFFLSKRPLSDLALHEDTKIRQ</sequence>
<organism evidence="1">
    <name type="scientific">Anguilla anguilla</name>
    <name type="common">European freshwater eel</name>
    <name type="synonym">Muraena anguilla</name>
    <dbReference type="NCBI Taxonomy" id="7936"/>
    <lineage>
        <taxon>Eukaryota</taxon>
        <taxon>Metazoa</taxon>
        <taxon>Chordata</taxon>
        <taxon>Craniata</taxon>
        <taxon>Vertebrata</taxon>
        <taxon>Euteleostomi</taxon>
        <taxon>Actinopterygii</taxon>
        <taxon>Neopterygii</taxon>
        <taxon>Teleostei</taxon>
        <taxon>Anguilliformes</taxon>
        <taxon>Anguillidae</taxon>
        <taxon>Anguilla</taxon>
    </lineage>
</organism>
<dbReference type="EMBL" id="GBXM01108809">
    <property type="protein sequence ID" value="JAG99767.1"/>
    <property type="molecule type" value="Transcribed_RNA"/>
</dbReference>
<dbReference type="AlphaFoldDB" id="A0A0E9P7E9"/>
<reference evidence="1" key="1">
    <citation type="submission" date="2014-11" db="EMBL/GenBank/DDBJ databases">
        <authorList>
            <person name="Amaro Gonzalez C."/>
        </authorList>
    </citation>
    <scope>NUCLEOTIDE SEQUENCE</scope>
</reference>
<reference evidence="1" key="2">
    <citation type="journal article" date="2015" name="Fish Shellfish Immunol.">
        <title>Early steps in the European eel (Anguilla anguilla)-Vibrio vulnificus interaction in the gills: Role of the RtxA13 toxin.</title>
        <authorList>
            <person name="Callol A."/>
            <person name="Pajuelo D."/>
            <person name="Ebbesson L."/>
            <person name="Teles M."/>
            <person name="MacKenzie S."/>
            <person name="Amaro C."/>
        </authorList>
    </citation>
    <scope>NUCLEOTIDE SEQUENCE</scope>
</reference>
<evidence type="ECO:0000313" key="1">
    <source>
        <dbReference type="EMBL" id="JAG99767.1"/>
    </source>
</evidence>
<name>A0A0E9P7E9_ANGAN</name>
<accession>A0A0E9P7E9</accession>
<proteinExistence type="predicted"/>